<dbReference type="Pfam" id="PF00919">
    <property type="entry name" value="UPF0004"/>
    <property type="match status" value="1"/>
</dbReference>
<feature type="domain" description="TRAM" evidence="12">
    <location>
        <begin position="621"/>
        <end position="685"/>
    </location>
</feature>
<evidence type="ECO:0000256" key="8">
    <source>
        <dbReference type="PROSITE-ProRule" id="PRU00278"/>
    </source>
</evidence>
<protein>
    <recommendedName>
        <fullName evidence="17">Peptidylprolyl isomerase</fullName>
    </recommendedName>
</protein>
<dbReference type="CDD" id="cd01335">
    <property type="entry name" value="Radical_SAM"/>
    <property type="match status" value="1"/>
</dbReference>
<dbReference type="InterPro" id="IPR023404">
    <property type="entry name" value="rSAM_horseshoe"/>
</dbReference>
<feature type="domain" description="PpiC" evidence="11">
    <location>
        <begin position="97"/>
        <end position="194"/>
    </location>
</feature>
<dbReference type="InterPro" id="IPR006463">
    <property type="entry name" value="MiaB_methiolase"/>
</dbReference>
<dbReference type="PANTHER" id="PTHR43020">
    <property type="entry name" value="CDK5 REGULATORY SUBUNIT-ASSOCIATED PROTEIN 1"/>
    <property type="match status" value="1"/>
</dbReference>
<feature type="region of interest" description="Disordered" evidence="9">
    <location>
        <begin position="40"/>
        <end position="82"/>
    </location>
</feature>
<evidence type="ECO:0000313" key="16">
    <source>
        <dbReference type="Proteomes" id="UP000751190"/>
    </source>
</evidence>
<keyword evidence="10" id="KW-0732">Signal</keyword>
<dbReference type="GO" id="GO:0046872">
    <property type="term" value="F:metal ion binding"/>
    <property type="evidence" value="ECO:0007669"/>
    <property type="project" value="UniProtKB-KW"/>
</dbReference>
<evidence type="ECO:0000259" key="12">
    <source>
        <dbReference type="PROSITE" id="PS50926"/>
    </source>
</evidence>
<dbReference type="InterPro" id="IPR013848">
    <property type="entry name" value="Methylthiotransferase_N"/>
</dbReference>
<dbReference type="InterPro" id="IPR002792">
    <property type="entry name" value="TRAM_dom"/>
</dbReference>
<dbReference type="PROSITE" id="PS50198">
    <property type="entry name" value="PPIC_PPIASE_2"/>
    <property type="match status" value="1"/>
</dbReference>
<dbReference type="PROSITE" id="PS50926">
    <property type="entry name" value="TRAM"/>
    <property type="match status" value="1"/>
</dbReference>
<dbReference type="InterPro" id="IPR038135">
    <property type="entry name" value="Methylthiotransferase_N_sf"/>
</dbReference>
<evidence type="ECO:0000256" key="10">
    <source>
        <dbReference type="SAM" id="SignalP"/>
    </source>
</evidence>
<evidence type="ECO:0000256" key="7">
    <source>
        <dbReference type="ARBA" id="ARBA00023014"/>
    </source>
</evidence>
<name>A0A8J5X4V1_DIALT</name>
<gene>
    <name evidence="15" type="ORF">KFE25_004527</name>
</gene>
<dbReference type="SFLD" id="SFLDF00273">
    <property type="entry name" value="(dimethylallyl)adenosine_tRNA"/>
    <property type="match status" value="1"/>
</dbReference>
<keyword evidence="8" id="KW-0413">Isomerase</keyword>
<evidence type="ECO:0000259" key="14">
    <source>
        <dbReference type="PROSITE" id="PS51918"/>
    </source>
</evidence>
<dbReference type="AlphaFoldDB" id="A0A8J5X4V1"/>
<feature type="signal peptide" evidence="10">
    <location>
        <begin position="1"/>
        <end position="20"/>
    </location>
</feature>
<evidence type="ECO:0000256" key="6">
    <source>
        <dbReference type="ARBA" id="ARBA00023004"/>
    </source>
</evidence>
<comment type="similarity">
    <text evidence="2">Belongs to the methylthiotransferase family. MiaB subfamily.</text>
</comment>
<dbReference type="GO" id="GO:0035596">
    <property type="term" value="F:methylthiotransferase activity"/>
    <property type="evidence" value="ECO:0007669"/>
    <property type="project" value="InterPro"/>
</dbReference>
<keyword evidence="3" id="KW-0004">4Fe-4S</keyword>
<dbReference type="SUPFAM" id="SSF54534">
    <property type="entry name" value="FKBP-like"/>
    <property type="match status" value="1"/>
</dbReference>
<evidence type="ECO:0000256" key="1">
    <source>
        <dbReference type="ARBA" id="ARBA00001966"/>
    </source>
</evidence>
<dbReference type="Proteomes" id="UP000751190">
    <property type="component" value="Unassembled WGS sequence"/>
</dbReference>
<dbReference type="SFLD" id="SFLDG01082">
    <property type="entry name" value="B12-binding_domain_containing"/>
    <property type="match status" value="1"/>
</dbReference>
<evidence type="ECO:0000256" key="4">
    <source>
        <dbReference type="ARBA" id="ARBA00022691"/>
    </source>
</evidence>
<evidence type="ECO:0000259" key="11">
    <source>
        <dbReference type="PROSITE" id="PS50198"/>
    </source>
</evidence>
<feature type="compositionally biased region" description="Low complexity" evidence="9">
    <location>
        <begin position="50"/>
        <end position="61"/>
    </location>
</feature>
<dbReference type="PROSITE" id="PS01096">
    <property type="entry name" value="PPIC_PPIASE_1"/>
    <property type="match status" value="1"/>
</dbReference>
<organism evidence="15 16">
    <name type="scientific">Diacronema lutheri</name>
    <name type="common">Unicellular marine alga</name>
    <name type="synonym">Monochrysis lutheri</name>
    <dbReference type="NCBI Taxonomy" id="2081491"/>
    <lineage>
        <taxon>Eukaryota</taxon>
        <taxon>Haptista</taxon>
        <taxon>Haptophyta</taxon>
        <taxon>Pavlovophyceae</taxon>
        <taxon>Pavlovales</taxon>
        <taxon>Pavlovaceae</taxon>
        <taxon>Diacronema</taxon>
    </lineage>
</organism>
<dbReference type="SUPFAM" id="SSF102114">
    <property type="entry name" value="Radical SAM enzymes"/>
    <property type="match status" value="1"/>
</dbReference>
<evidence type="ECO:0000259" key="13">
    <source>
        <dbReference type="PROSITE" id="PS51449"/>
    </source>
</evidence>
<dbReference type="InterPro" id="IPR005839">
    <property type="entry name" value="Methylthiotransferase"/>
</dbReference>
<evidence type="ECO:0000256" key="9">
    <source>
        <dbReference type="SAM" id="MobiDB-lite"/>
    </source>
</evidence>
<dbReference type="InterPro" id="IPR023058">
    <property type="entry name" value="PPIase_PpiC_CS"/>
</dbReference>
<dbReference type="InterPro" id="IPR020612">
    <property type="entry name" value="Methylthiotransferase_CS"/>
</dbReference>
<dbReference type="Gene3D" id="3.40.50.12160">
    <property type="entry name" value="Methylthiotransferase, N-terminal domain"/>
    <property type="match status" value="1"/>
</dbReference>
<evidence type="ECO:0000256" key="2">
    <source>
        <dbReference type="ARBA" id="ARBA00009815"/>
    </source>
</evidence>
<feature type="domain" description="Radical SAM core" evidence="14">
    <location>
        <begin position="388"/>
        <end position="618"/>
    </location>
</feature>
<evidence type="ECO:0000256" key="5">
    <source>
        <dbReference type="ARBA" id="ARBA00022723"/>
    </source>
</evidence>
<feature type="chain" id="PRO_5035200675" description="Peptidylprolyl isomerase" evidence="10">
    <location>
        <begin position="21"/>
        <end position="687"/>
    </location>
</feature>
<keyword evidence="5" id="KW-0479">Metal-binding</keyword>
<dbReference type="OMA" id="CNEKCTY"/>
<dbReference type="InterPro" id="IPR046357">
    <property type="entry name" value="PPIase_dom_sf"/>
</dbReference>
<dbReference type="EMBL" id="JAGTXO010000052">
    <property type="protein sequence ID" value="KAG8458386.1"/>
    <property type="molecule type" value="Genomic_DNA"/>
</dbReference>
<accession>A0A8J5X4V1</accession>
<dbReference type="GO" id="GO:0035600">
    <property type="term" value="P:tRNA methylthiolation"/>
    <property type="evidence" value="ECO:0007669"/>
    <property type="project" value="TreeGrafter"/>
</dbReference>
<dbReference type="GO" id="GO:0051539">
    <property type="term" value="F:4 iron, 4 sulfur cluster binding"/>
    <property type="evidence" value="ECO:0007669"/>
    <property type="project" value="UniProtKB-KW"/>
</dbReference>
<dbReference type="Pfam" id="PF04055">
    <property type="entry name" value="Radical_SAM"/>
    <property type="match status" value="1"/>
</dbReference>
<dbReference type="PROSITE" id="PS51918">
    <property type="entry name" value="RADICAL_SAM"/>
    <property type="match status" value="1"/>
</dbReference>
<dbReference type="Pfam" id="PF00639">
    <property type="entry name" value="Rotamase"/>
    <property type="match status" value="1"/>
</dbReference>
<dbReference type="Gene3D" id="3.10.50.40">
    <property type="match status" value="1"/>
</dbReference>
<dbReference type="GO" id="GO:0003755">
    <property type="term" value="F:peptidyl-prolyl cis-trans isomerase activity"/>
    <property type="evidence" value="ECO:0007669"/>
    <property type="project" value="UniProtKB-KW"/>
</dbReference>
<dbReference type="FunFam" id="3.40.50.12160:FF:000003">
    <property type="entry name" value="CDK5 regulatory subunit-associated protein 1"/>
    <property type="match status" value="1"/>
</dbReference>
<dbReference type="Pfam" id="PF01938">
    <property type="entry name" value="TRAM"/>
    <property type="match status" value="1"/>
</dbReference>
<dbReference type="Gene3D" id="3.80.30.20">
    <property type="entry name" value="tm_1862 like domain"/>
    <property type="match status" value="1"/>
</dbReference>
<dbReference type="SMART" id="SM00729">
    <property type="entry name" value="Elp3"/>
    <property type="match status" value="1"/>
</dbReference>
<feature type="domain" description="MTTase N-terminal" evidence="13">
    <location>
        <begin position="238"/>
        <end position="367"/>
    </location>
</feature>
<dbReference type="InterPro" id="IPR007197">
    <property type="entry name" value="rSAM"/>
</dbReference>
<keyword evidence="7" id="KW-0411">Iron-sulfur</keyword>
<comment type="cofactor">
    <cofactor evidence="1">
        <name>[4Fe-4S] cluster</name>
        <dbReference type="ChEBI" id="CHEBI:49883"/>
    </cofactor>
</comment>
<evidence type="ECO:0000313" key="15">
    <source>
        <dbReference type="EMBL" id="KAG8458386.1"/>
    </source>
</evidence>
<dbReference type="SFLD" id="SFLDS00029">
    <property type="entry name" value="Radical_SAM"/>
    <property type="match status" value="1"/>
</dbReference>
<keyword evidence="6" id="KW-0408">Iron</keyword>
<dbReference type="InterPro" id="IPR006638">
    <property type="entry name" value="Elp3/MiaA/NifB-like_rSAM"/>
</dbReference>
<dbReference type="PANTHER" id="PTHR43020:SF2">
    <property type="entry name" value="MITOCHONDRIAL TRNA METHYLTHIOTRANSFERASE CDK5RAP1"/>
    <property type="match status" value="1"/>
</dbReference>
<dbReference type="SFLD" id="SFLDG01061">
    <property type="entry name" value="methylthiotransferase"/>
    <property type="match status" value="1"/>
</dbReference>
<dbReference type="PROSITE" id="PS51449">
    <property type="entry name" value="MTTASE_N"/>
    <property type="match status" value="1"/>
</dbReference>
<comment type="caution">
    <text evidence="15">The sequence shown here is derived from an EMBL/GenBank/DDBJ whole genome shotgun (WGS) entry which is preliminary data.</text>
</comment>
<reference evidence="15" key="1">
    <citation type="submission" date="2021-05" db="EMBL/GenBank/DDBJ databases">
        <title>The genome of the haptophyte Pavlova lutheri (Diacronema luteri, Pavlovales) - a model for lipid biosynthesis in eukaryotic algae.</title>
        <authorList>
            <person name="Hulatt C.J."/>
            <person name="Posewitz M.C."/>
        </authorList>
    </citation>
    <scope>NUCLEOTIDE SEQUENCE</scope>
    <source>
        <strain evidence="15">NIVA-4/92</strain>
    </source>
</reference>
<dbReference type="InterPro" id="IPR058240">
    <property type="entry name" value="rSAM_sf"/>
</dbReference>
<dbReference type="HAMAP" id="MF_01864">
    <property type="entry name" value="tRNA_metthiotr_MiaB"/>
    <property type="match status" value="1"/>
</dbReference>
<dbReference type="InterPro" id="IPR000297">
    <property type="entry name" value="PPIase_PpiC"/>
</dbReference>
<evidence type="ECO:0008006" key="17">
    <source>
        <dbReference type="Google" id="ProtNLM"/>
    </source>
</evidence>
<dbReference type="NCBIfam" id="TIGR01574">
    <property type="entry name" value="miaB-methiolase"/>
    <property type="match status" value="1"/>
</dbReference>
<sequence>MVALRTALLAALSALTLARGRTVASPARVVRAPRVAYARMSTEAPPAGPSSQQQQQQQRQSRWGDPTRVAQSAPGVVTPTARGETVDAKRLVKQDDVASMWLSHILVSSDEMAQLLLRQLRDGADFGALAAAASACEATRSKGGAIGWVNREGFEPHVDALLPPEAQTPAFAHKPGDVLCAQSSLGYHLVRIDDVMMRLRTDTLSRARLAGAGSDLTPLVEAWGARRADGAVAAARPLSYEMLTMGCQMNAADSERMAGSLEALGFERLVDARAPPADGSAAAPQGKADIVVINTCSIRDHAEQKLYSLLGPYAIRKRSGEPVAIVVAGCVAQQEGARLLRRVPEVDVVMGPQYSNRLGDLLEDALNGNQVVATEPTYIMEDVTKPRRGSGVCAWVNVIYGCNERCTYCVVPGTRGVEQSRPVESIRKEMEELAAVGYKEVTLLGQNVDAYGRDMSPKRKFSELLRHVANVPGIERVRFVTSHPRYMSESVITAVAECPRLMPVFHIPAQSGDDEVLRRMGRGYTAERYLEIVAKIRRKIPHAAITSDFIVGTPGETDAQFEATLDLMRAVRFDASMTAAYSPRPNTPMALWDGQLSEEVKEERLARINRLVGEHALAHAEAMLGRDEQVLVEERNTKRPEQVIGRTRCNRLVFFAGDIDALRGRLVTVRITEARKFSLTGELVRGD</sequence>
<proteinExistence type="inferred from homology"/>
<keyword evidence="8" id="KW-0697">Rotamase</keyword>
<dbReference type="NCBIfam" id="TIGR00089">
    <property type="entry name" value="MiaB/RimO family radical SAM methylthiotransferase"/>
    <property type="match status" value="1"/>
</dbReference>
<dbReference type="OrthoDB" id="190098at2759"/>
<dbReference type="FunFam" id="3.80.30.20:FF:000001">
    <property type="entry name" value="tRNA-2-methylthio-N(6)-dimethylallyladenosine synthase 2"/>
    <property type="match status" value="1"/>
</dbReference>
<keyword evidence="16" id="KW-1185">Reference proteome</keyword>
<keyword evidence="4" id="KW-0949">S-adenosyl-L-methionine</keyword>
<evidence type="ECO:0000256" key="3">
    <source>
        <dbReference type="ARBA" id="ARBA00022485"/>
    </source>
</evidence>
<dbReference type="PROSITE" id="PS01278">
    <property type="entry name" value="MTTASE_RADICAL"/>
    <property type="match status" value="1"/>
</dbReference>